<keyword evidence="3" id="KW-1185">Reference proteome</keyword>
<feature type="region of interest" description="Disordered" evidence="1">
    <location>
        <begin position="1"/>
        <end position="43"/>
    </location>
</feature>
<accession>A0AAV7TGC0</accession>
<organism evidence="2 3">
    <name type="scientific">Pleurodeles waltl</name>
    <name type="common">Iberian ribbed newt</name>
    <dbReference type="NCBI Taxonomy" id="8319"/>
    <lineage>
        <taxon>Eukaryota</taxon>
        <taxon>Metazoa</taxon>
        <taxon>Chordata</taxon>
        <taxon>Craniata</taxon>
        <taxon>Vertebrata</taxon>
        <taxon>Euteleostomi</taxon>
        <taxon>Amphibia</taxon>
        <taxon>Batrachia</taxon>
        <taxon>Caudata</taxon>
        <taxon>Salamandroidea</taxon>
        <taxon>Salamandridae</taxon>
        <taxon>Pleurodelinae</taxon>
        <taxon>Pleurodeles</taxon>
    </lineage>
</organism>
<comment type="caution">
    <text evidence="2">The sequence shown here is derived from an EMBL/GenBank/DDBJ whole genome shotgun (WGS) entry which is preliminary data.</text>
</comment>
<dbReference type="Proteomes" id="UP001066276">
    <property type="component" value="Chromosome 3_2"/>
</dbReference>
<gene>
    <name evidence="2" type="ORF">NDU88_000427</name>
</gene>
<feature type="compositionally biased region" description="Polar residues" evidence="1">
    <location>
        <begin position="17"/>
        <end position="28"/>
    </location>
</feature>
<reference evidence="2" key="1">
    <citation type="journal article" date="2022" name="bioRxiv">
        <title>Sequencing and chromosome-scale assembly of the giantPleurodeles waltlgenome.</title>
        <authorList>
            <person name="Brown T."/>
            <person name="Elewa A."/>
            <person name="Iarovenko S."/>
            <person name="Subramanian E."/>
            <person name="Araus A.J."/>
            <person name="Petzold A."/>
            <person name="Susuki M."/>
            <person name="Suzuki K.-i.T."/>
            <person name="Hayashi T."/>
            <person name="Toyoda A."/>
            <person name="Oliveira C."/>
            <person name="Osipova E."/>
            <person name="Leigh N.D."/>
            <person name="Simon A."/>
            <person name="Yun M.H."/>
        </authorList>
    </citation>
    <scope>NUCLEOTIDE SEQUENCE</scope>
    <source>
        <strain evidence="2">20211129_DDA</strain>
        <tissue evidence="2">Liver</tissue>
    </source>
</reference>
<evidence type="ECO:0000256" key="1">
    <source>
        <dbReference type="SAM" id="MobiDB-lite"/>
    </source>
</evidence>
<evidence type="ECO:0000313" key="2">
    <source>
        <dbReference type="EMBL" id="KAJ1175136.1"/>
    </source>
</evidence>
<sequence length="70" mass="7825">MRRVLKRTCVESRRKQQTPGTASPTGSKGSEDVRQTEAADSGARRRALKCLHVESSPQAADSWDCEFHHE</sequence>
<proteinExistence type="predicted"/>
<dbReference type="AlphaFoldDB" id="A0AAV7TGC0"/>
<name>A0AAV7TGC0_PLEWA</name>
<evidence type="ECO:0000313" key="3">
    <source>
        <dbReference type="Proteomes" id="UP001066276"/>
    </source>
</evidence>
<protein>
    <submittedName>
        <fullName evidence="2">Uncharacterized protein</fullName>
    </submittedName>
</protein>
<dbReference type="EMBL" id="JANPWB010000006">
    <property type="protein sequence ID" value="KAJ1175136.1"/>
    <property type="molecule type" value="Genomic_DNA"/>
</dbReference>